<keyword evidence="6 11" id="KW-0067">ATP-binding</keyword>
<keyword evidence="3" id="KW-0813">Transport</keyword>
<evidence type="ECO:0000256" key="7">
    <source>
        <dbReference type="ARBA" id="ARBA00022967"/>
    </source>
</evidence>
<keyword evidence="8" id="KW-0472">Membrane</keyword>
<keyword evidence="7" id="KW-1278">Translocase</keyword>
<sequence length="262" mass="28629">MTTIKRKSRETPTSDGTALGEKKSSHDSCDIVIKNLSYTYPDGTEALFNIDLSIKSKESVAILGKNGAGKSTLLHTLPGLIMPKGEIEISGIRLTEKSVRDIRKKIGIVFQNPEDQLFCPTVYEDVAFGPNNMGLDDDEIDRRVRRAISAMGLSGLESRSAHHLSHGEKKRAALATILSMEPDIVAFDEPAANLDPEGVHSLKKIICGIDKTKLIITHNINLASDLATRAVVMDGGRIVADMPIGELISDKKRLKELKLLFD</sequence>
<evidence type="ECO:0000256" key="2">
    <source>
        <dbReference type="ARBA" id="ARBA00005417"/>
    </source>
</evidence>
<feature type="domain" description="ABC transporter" evidence="10">
    <location>
        <begin position="31"/>
        <end position="260"/>
    </location>
</feature>
<protein>
    <submittedName>
        <fullName evidence="11">ABC transporter ATP-binding protein</fullName>
    </submittedName>
</protein>
<evidence type="ECO:0000256" key="9">
    <source>
        <dbReference type="SAM" id="MobiDB-lite"/>
    </source>
</evidence>
<dbReference type="Gene3D" id="3.40.50.300">
    <property type="entry name" value="P-loop containing nucleotide triphosphate hydrolases"/>
    <property type="match status" value="1"/>
</dbReference>
<dbReference type="Pfam" id="PF00005">
    <property type="entry name" value="ABC_tran"/>
    <property type="match status" value="1"/>
</dbReference>
<dbReference type="FunFam" id="3.40.50.300:FF:000224">
    <property type="entry name" value="Energy-coupling factor transporter ATP-binding protein EcfA"/>
    <property type="match status" value="1"/>
</dbReference>
<organism evidence="11 12">
    <name type="scientific">Candidatus Zymogenus saltonus</name>
    <dbReference type="NCBI Taxonomy" id="2844893"/>
    <lineage>
        <taxon>Bacteria</taxon>
        <taxon>Deltaproteobacteria</taxon>
        <taxon>Candidatus Zymogenia</taxon>
        <taxon>Candidatus Zymogeniales</taxon>
        <taxon>Candidatus Zymogenaceae</taxon>
        <taxon>Candidatus Zymogenus</taxon>
    </lineage>
</organism>
<evidence type="ECO:0000256" key="4">
    <source>
        <dbReference type="ARBA" id="ARBA00022475"/>
    </source>
</evidence>
<dbReference type="GO" id="GO:0005524">
    <property type="term" value="F:ATP binding"/>
    <property type="evidence" value="ECO:0007669"/>
    <property type="project" value="UniProtKB-KW"/>
</dbReference>
<evidence type="ECO:0000313" key="12">
    <source>
        <dbReference type="Proteomes" id="UP000809273"/>
    </source>
</evidence>
<evidence type="ECO:0000256" key="1">
    <source>
        <dbReference type="ARBA" id="ARBA00004236"/>
    </source>
</evidence>
<dbReference type="PANTHER" id="PTHR43553">
    <property type="entry name" value="HEAVY METAL TRANSPORTER"/>
    <property type="match status" value="1"/>
</dbReference>
<dbReference type="InterPro" id="IPR003593">
    <property type="entry name" value="AAA+_ATPase"/>
</dbReference>
<dbReference type="EMBL" id="JAFGIX010000009">
    <property type="protein sequence ID" value="MBN1571948.1"/>
    <property type="molecule type" value="Genomic_DNA"/>
</dbReference>
<dbReference type="AlphaFoldDB" id="A0A9D8KD39"/>
<reference evidence="11" key="2">
    <citation type="submission" date="2021-01" db="EMBL/GenBank/DDBJ databases">
        <authorList>
            <person name="Hahn C.R."/>
            <person name="Youssef N.H."/>
            <person name="Elshahed M."/>
        </authorList>
    </citation>
    <scope>NUCLEOTIDE SEQUENCE</scope>
    <source>
        <strain evidence="11">Zod_Metabat.24</strain>
    </source>
</reference>
<dbReference type="InterPro" id="IPR015856">
    <property type="entry name" value="ABC_transpr_CbiO/EcfA_su"/>
</dbReference>
<evidence type="ECO:0000256" key="5">
    <source>
        <dbReference type="ARBA" id="ARBA00022741"/>
    </source>
</evidence>
<dbReference type="SUPFAM" id="SSF52540">
    <property type="entry name" value="P-loop containing nucleoside triphosphate hydrolases"/>
    <property type="match status" value="1"/>
</dbReference>
<gene>
    <name evidence="11" type="ORF">JW984_01990</name>
</gene>
<reference evidence="11" key="1">
    <citation type="journal article" date="2021" name="Environ. Microbiol.">
        <title>Genomic characterization of three novel Desulfobacterota classes expand the metabolic and phylogenetic diversity of the phylum.</title>
        <authorList>
            <person name="Murphy C.L."/>
            <person name="Biggerstaff J."/>
            <person name="Eichhorn A."/>
            <person name="Ewing E."/>
            <person name="Shahan R."/>
            <person name="Soriano D."/>
            <person name="Stewart S."/>
            <person name="VanMol K."/>
            <person name="Walker R."/>
            <person name="Walters P."/>
            <person name="Elshahed M.S."/>
            <person name="Youssef N.H."/>
        </authorList>
    </citation>
    <scope>NUCLEOTIDE SEQUENCE</scope>
    <source>
        <strain evidence="11">Zod_Metabat.24</strain>
    </source>
</reference>
<keyword evidence="4" id="KW-1003">Cell membrane</keyword>
<comment type="subcellular location">
    <subcellularLocation>
        <location evidence="1">Cell membrane</location>
    </subcellularLocation>
</comment>
<name>A0A9D8KD39_9DELT</name>
<dbReference type="Proteomes" id="UP000809273">
    <property type="component" value="Unassembled WGS sequence"/>
</dbReference>
<dbReference type="PROSITE" id="PS00211">
    <property type="entry name" value="ABC_TRANSPORTER_1"/>
    <property type="match status" value="1"/>
</dbReference>
<keyword evidence="5" id="KW-0547">Nucleotide-binding</keyword>
<dbReference type="CDD" id="cd03225">
    <property type="entry name" value="ABC_cobalt_CbiO_domain1"/>
    <property type="match status" value="1"/>
</dbReference>
<evidence type="ECO:0000256" key="8">
    <source>
        <dbReference type="ARBA" id="ARBA00023136"/>
    </source>
</evidence>
<comment type="similarity">
    <text evidence="2">Belongs to the ABC transporter superfamily.</text>
</comment>
<dbReference type="InterPro" id="IPR050095">
    <property type="entry name" value="ECF_ABC_transporter_ATP-bd"/>
</dbReference>
<dbReference type="InterPro" id="IPR027417">
    <property type="entry name" value="P-loop_NTPase"/>
</dbReference>
<dbReference type="PROSITE" id="PS50893">
    <property type="entry name" value="ABC_TRANSPORTER_2"/>
    <property type="match status" value="1"/>
</dbReference>
<dbReference type="GO" id="GO:0016887">
    <property type="term" value="F:ATP hydrolysis activity"/>
    <property type="evidence" value="ECO:0007669"/>
    <property type="project" value="InterPro"/>
</dbReference>
<accession>A0A9D8KD39</accession>
<dbReference type="GO" id="GO:0043190">
    <property type="term" value="C:ATP-binding cassette (ABC) transporter complex"/>
    <property type="evidence" value="ECO:0007669"/>
    <property type="project" value="TreeGrafter"/>
</dbReference>
<evidence type="ECO:0000256" key="3">
    <source>
        <dbReference type="ARBA" id="ARBA00022448"/>
    </source>
</evidence>
<evidence type="ECO:0000313" key="11">
    <source>
        <dbReference type="EMBL" id="MBN1571948.1"/>
    </source>
</evidence>
<dbReference type="InterPro" id="IPR003439">
    <property type="entry name" value="ABC_transporter-like_ATP-bd"/>
</dbReference>
<dbReference type="SMART" id="SM00382">
    <property type="entry name" value="AAA"/>
    <property type="match status" value="1"/>
</dbReference>
<proteinExistence type="inferred from homology"/>
<evidence type="ECO:0000259" key="10">
    <source>
        <dbReference type="PROSITE" id="PS50893"/>
    </source>
</evidence>
<dbReference type="GO" id="GO:0042626">
    <property type="term" value="F:ATPase-coupled transmembrane transporter activity"/>
    <property type="evidence" value="ECO:0007669"/>
    <property type="project" value="TreeGrafter"/>
</dbReference>
<dbReference type="PANTHER" id="PTHR43553:SF24">
    <property type="entry name" value="ENERGY-COUPLING FACTOR TRANSPORTER ATP-BINDING PROTEIN ECFA1"/>
    <property type="match status" value="1"/>
</dbReference>
<feature type="region of interest" description="Disordered" evidence="9">
    <location>
        <begin position="1"/>
        <end position="23"/>
    </location>
</feature>
<comment type="caution">
    <text evidence="11">The sequence shown here is derived from an EMBL/GenBank/DDBJ whole genome shotgun (WGS) entry which is preliminary data.</text>
</comment>
<dbReference type="InterPro" id="IPR017871">
    <property type="entry name" value="ABC_transporter-like_CS"/>
</dbReference>
<evidence type="ECO:0000256" key="6">
    <source>
        <dbReference type="ARBA" id="ARBA00022840"/>
    </source>
</evidence>